<dbReference type="EMBL" id="MU826828">
    <property type="protein sequence ID" value="KAJ7374385.1"/>
    <property type="molecule type" value="Genomic_DNA"/>
</dbReference>
<feature type="compositionally biased region" description="Basic and acidic residues" evidence="1">
    <location>
        <begin position="211"/>
        <end position="223"/>
    </location>
</feature>
<sequence>MYSQAEPEHAAQVEPISKQPEAPSKEKEDVKPQILSITETHLPIYHSEQHYPVLVKTEDLHRIAEPIVISEEKPPVERETLADNDLPVRQEQQSYVQEVEEEEEAPVQEEIVDGNVVGRDQEQSVLHSREEITSAALYEPDNIDEQMQEEQIQDQQVQDEQIEEEQIQDEQIQEEQIQEEKIQDEQIQGQQIQDEQIQQFQEEVPDVPLPDQERFASERHFPAEDSSAPPWMQESAPVNAQEPDEFYTPEEQVIPQSHAYPQEYQEESYEDNVPVSPDSHEPWVMVDYPPAEEQENNYLPAENNISESHQEMPQERFAPQVAEEEAEYQYYDDEQRIDNEELDEPQPVEVSTVSTSLNKHPGTTYLINLIKGVGGGGGAYLNESALIGIGQRLKEQIVHKLCKHMLDASKETR</sequence>
<organism evidence="2 3">
    <name type="scientific">Desmophyllum pertusum</name>
    <dbReference type="NCBI Taxonomy" id="174260"/>
    <lineage>
        <taxon>Eukaryota</taxon>
        <taxon>Metazoa</taxon>
        <taxon>Cnidaria</taxon>
        <taxon>Anthozoa</taxon>
        <taxon>Hexacorallia</taxon>
        <taxon>Scleractinia</taxon>
        <taxon>Caryophylliina</taxon>
        <taxon>Caryophylliidae</taxon>
        <taxon>Desmophyllum</taxon>
    </lineage>
</organism>
<feature type="compositionally biased region" description="Low complexity" evidence="1">
    <location>
        <begin position="185"/>
        <end position="202"/>
    </location>
</feature>
<feature type="compositionally biased region" description="Basic and acidic residues" evidence="1">
    <location>
        <begin position="1"/>
        <end position="11"/>
    </location>
</feature>
<feature type="region of interest" description="Disordered" evidence="1">
    <location>
        <begin position="1"/>
        <end position="32"/>
    </location>
</feature>
<evidence type="ECO:0000313" key="3">
    <source>
        <dbReference type="Proteomes" id="UP001163046"/>
    </source>
</evidence>
<feature type="region of interest" description="Disordered" evidence="1">
    <location>
        <begin position="74"/>
        <end position="107"/>
    </location>
</feature>
<evidence type="ECO:0000313" key="2">
    <source>
        <dbReference type="EMBL" id="KAJ7374385.1"/>
    </source>
</evidence>
<accession>A0A9X0CSV1</accession>
<name>A0A9X0CSV1_9CNID</name>
<evidence type="ECO:0000256" key="1">
    <source>
        <dbReference type="SAM" id="MobiDB-lite"/>
    </source>
</evidence>
<feature type="compositionally biased region" description="Acidic residues" evidence="1">
    <location>
        <begin position="98"/>
        <end position="107"/>
    </location>
</feature>
<dbReference type="AlphaFoldDB" id="A0A9X0CSV1"/>
<gene>
    <name evidence="2" type="ORF">OS493_007487</name>
</gene>
<protein>
    <submittedName>
        <fullName evidence="2">Uncharacterized protein</fullName>
    </submittedName>
</protein>
<feature type="compositionally biased region" description="Acidic residues" evidence="1">
    <location>
        <begin position="160"/>
        <end position="177"/>
    </location>
</feature>
<reference evidence="2" key="1">
    <citation type="submission" date="2023-01" db="EMBL/GenBank/DDBJ databases">
        <title>Genome assembly of the deep-sea coral Lophelia pertusa.</title>
        <authorList>
            <person name="Herrera S."/>
            <person name="Cordes E."/>
        </authorList>
    </citation>
    <scope>NUCLEOTIDE SEQUENCE</scope>
    <source>
        <strain evidence="2">USNM1676648</strain>
        <tissue evidence="2">Polyp</tissue>
    </source>
</reference>
<comment type="caution">
    <text evidence="2">The sequence shown here is derived from an EMBL/GenBank/DDBJ whole genome shotgun (WGS) entry which is preliminary data.</text>
</comment>
<dbReference type="OrthoDB" id="10653011at2759"/>
<feature type="region of interest" description="Disordered" evidence="1">
    <location>
        <begin position="140"/>
        <end position="240"/>
    </location>
</feature>
<keyword evidence="3" id="KW-1185">Reference proteome</keyword>
<dbReference type="Proteomes" id="UP001163046">
    <property type="component" value="Unassembled WGS sequence"/>
</dbReference>
<proteinExistence type="predicted"/>
<feature type="compositionally biased region" description="Acidic residues" evidence="1">
    <location>
        <begin position="141"/>
        <end position="152"/>
    </location>
</feature>